<name>A0ABW3R3N5_9PSEU</name>
<gene>
    <name evidence="2" type="ORF">ACFQ3T_30575</name>
</gene>
<evidence type="ECO:0000256" key="1">
    <source>
        <dbReference type="SAM" id="MobiDB-lite"/>
    </source>
</evidence>
<keyword evidence="3" id="KW-1185">Reference proteome</keyword>
<protein>
    <submittedName>
        <fullName evidence="2">Uncharacterized protein</fullName>
    </submittedName>
</protein>
<comment type="caution">
    <text evidence="2">The sequence shown here is derived from an EMBL/GenBank/DDBJ whole genome shotgun (WGS) entry which is preliminary data.</text>
</comment>
<evidence type="ECO:0000313" key="2">
    <source>
        <dbReference type="EMBL" id="MFD1151499.1"/>
    </source>
</evidence>
<dbReference type="EMBL" id="JBHTLK010000244">
    <property type="protein sequence ID" value="MFD1151499.1"/>
    <property type="molecule type" value="Genomic_DNA"/>
</dbReference>
<sequence length="55" mass="6010">MTEREHEPTINEFIDDPAAKVDALGEVDGVRPAQYGSDPDEEYEHGPVDGDELPG</sequence>
<dbReference type="Proteomes" id="UP001597168">
    <property type="component" value="Unassembled WGS sequence"/>
</dbReference>
<reference evidence="3" key="1">
    <citation type="journal article" date="2019" name="Int. J. Syst. Evol. Microbiol.">
        <title>The Global Catalogue of Microorganisms (GCM) 10K type strain sequencing project: providing services to taxonomists for standard genome sequencing and annotation.</title>
        <authorList>
            <consortium name="The Broad Institute Genomics Platform"/>
            <consortium name="The Broad Institute Genome Sequencing Center for Infectious Disease"/>
            <person name="Wu L."/>
            <person name="Ma J."/>
        </authorList>
    </citation>
    <scope>NUCLEOTIDE SEQUENCE [LARGE SCALE GENOMIC DNA]</scope>
    <source>
        <strain evidence="3">CCUG 60214</strain>
    </source>
</reference>
<proteinExistence type="predicted"/>
<evidence type="ECO:0000313" key="3">
    <source>
        <dbReference type="Proteomes" id="UP001597168"/>
    </source>
</evidence>
<feature type="region of interest" description="Disordered" evidence="1">
    <location>
        <begin position="27"/>
        <end position="55"/>
    </location>
</feature>
<organism evidence="2 3">
    <name type="scientific">Saccharothrix hoggarensis</name>
    <dbReference type="NCBI Taxonomy" id="913853"/>
    <lineage>
        <taxon>Bacteria</taxon>
        <taxon>Bacillati</taxon>
        <taxon>Actinomycetota</taxon>
        <taxon>Actinomycetes</taxon>
        <taxon>Pseudonocardiales</taxon>
        <taxon>Pseudonocardiaceae</taxon>
        <taxon>Saccharothrix</taxon>
    </lineage>
</organism>
<dbReference type="RefSeq" id="WP_380728557.1">
    <property type="nucleotide sequence ID" value="NZ_JBHTLK010000244.1"/>
</dbReference>
<feature type="compositionally biased region" description="Acidic residues" evidence="1">
    <location>
        <begin position="38"/>
        <end position="55"/>
    </location>
</feature>
<accession>A0ABW3R3N5</accession>